<keyword evidence="2" id="KW-0611">Plant defense</keyword>
<comment type="caution">
    <text evidence="8">The sequence shown here is derived from an EMBL/GenBank/DDBJ whole genome shotgun (WGS) entry which is preliminary data.</text>
</comment>
<keyword evidence="1" id="KW-0677">Repeat</keyword>
<feature type="domain" description="Disease resistance R13L4/SHOC-2-like LRR" evidence="7">
    <location>
        <begin position="1045"/>
        <end position="1347"/>
    </location>
</feature>
<feature type="compositionally biased region" description="Basic and acidic residues" evidence="4">
    <location>
        <begin position="418"/>
        <end position="432"/>
    </location>
</feature>
<dbReference type="Gene3D" id="3.80.10.10">
    <property type="entry name" value="Ribonuclease Inhibitor"/>
    <property type="match status" value="1"/>
</dbReference>
<dbReference type="PANTHER" id="PTHR23155:SF955">
    <property type="entry name" value="AAA+ ATPASE DOMAIN-CONTAINING PROTEIN"/>
    <property type="match status" value="1"/>
</dbReference>
<evidence type="ECO:0000259" key="7">
    <source>
        <dbReference type="Pfam" id="PF23598"/>
    </source>
</evidence>
<name>A0A8J4Q8L8_9ROSI</name>
<feature type="compositionally biased region" description="Polar residues" evidence="4">
    <location>
        <begin position="340"/>
        <end position="361"/>
    </location>
</feature>
<evidence type="ECO:0000256" key="2">
    <source>
        <dbReference type="ARBA" id="ARBA00022821"/>
    </source>
</evidence>
<dbReference type="InterPro" id="IPR002182">
    <property type="entry name" value="NB-ARC"/>
</dbReference>
<dbReference type="Pfam" id="PF23598">
    <property type="entry name" value="LRR_14"/>
    <property type="match status" value="1"/>
</dbReference>
<dbReference type="InterPro" id="IPR055414">
    <property type="entry name" value="LRR_R13L4/SHOC2-like"/>
</dbReference>
<feature type="domain" description="Disease resistance protein winged helix" evidence="6">
    <location>
        <begin position="906"/>
        <end position="970"/>
    </location>
</feature>
<feature type="compositionally biased region" description="Polar residues" evidence="4">
    <location>
        <begin position="371"/>
        <end position="383"/>
    </location>
</feature>
<gene>
    <name evidence="8" type="ORF">CMV_025935</name>
</gene>
<evidence type="ECO:0000259" key="5">
    <source>
        <dbReference type="Pfam" id="PF00931"/>
    </source>
</evidence>
<dbReference type="GO" id="GO:0098542">
    <property type="term" value="P:defense response to other organism"/>
    <property type="evidence" value="ECO:0007669"/>
    <property type="project" value="TreeGrafter"/>
</dbReference>
<keyword evidence="3" id="KW-0175">Coiled coil</keyword>
<dbReference type="InterPro" id="IPR044974">
    <property type="entry name" value="Disease_R_plants"/>
</dbReference>
<dbReference type="Pfam" id="PF00931">
    <property type="entry name" value="NB-ARC"/>
    <property type="match status" value="1"/>
</dbReference>
<feature type="coiled-coil region" evidence="3">
    <location>
        <begin position="308"/>
        <end position="335"/>
    </location>
</feature>
<protein>
    <submittedName>
        <fullName evidence="8">Uncharacterized protein</fullName>
    </submittedName>
</protein>
<dbReference type="OrthoDB" id="611536at2759"/>
<dbReference type="SUPFAM" id="SSF52058">
    <property type="entry name" value="L domain-like"/>
    <property type="match status" value="1"/>
</dbReference>
<dbReference type="GO" id="GO:0043531">
    <property type="term" value="F:ADP binding"/>
    <property type="evidence" value="ECO:0007669"/>
    <property type="project" value="InterPro"/>
</dbReference>
<evidence type="ECO:0000256" key="3">
    <source>
        <dbReference type="SAM" id="Coils"/>
    </source>
</evidence>
<feature type="region of interest" description="Disordered" evidence="4">
    <location>
        <begin position="476"/>
        <end position="496"/>
    </location>
</feature>
<dbReference type="Proteomes" id="UP000737018">
    <property type="component" value="Unassembled WGS sequence"/>
</dbReference>
<feature type="domain" description="NB-ARC" evidence="5">
    <location>
        <begin position="623"/>
        <end position="777"/>
    </location>
</feature>
<reference evidence="8" key="1">
    <citation type="submission" date="2020-03" db="EMBL/GenBank/DDBJ databases">
        <title>Castanea mollissima Vanexum genome sequencing.</title>
        <authorList>
            <person name="Staton M."/>
        </authorList>
    </citation>
    <scope>NUCLEOTIDE SEQUENCE</scope>
    <source>
        <tissue evidence="8">Leaf</tissue>
    </source>
</reference>
<sequence length="1377" mass="158250">MADSSTIGNISPDCDFFGNFCKCVRNLSGCTTDLKFEDQFNKVYACVKGPVFGKLFSNKWVIGAVNVIIIIVSAICWTVKGTAGNDKRWIENERNLLNSLEDDVKDVLVSGSSIYDEALALWQTEEHHQEKRARLKDSEEKWREKNKTLVGEVESLFREINFYKKFFRSDDLVFLWYKNEIQEVRSKLEKHQNDSKAEKIDIYGTVDKLRPKIPILQDRPTDVAIIDVLIDGIQKVVQLIPDVREVDNRIGELLAEVHEVDEKKNDNLDDIEGEIQLFTLHLALVRAFLTDLRTFGSKTETKTEELWLEEAKKIVDEVQQAIENFKKKAAKGRAEEAVQATENSKQEQANDQTVDEQQQATKEIVEEAPQATENSKQEPTNDQTVDEQQKATKGIVDEAPQATENSKQEPANDQTVDEQQKAIKKSNPEPKRSRIFSKSSKARSELRKEMKRINTRFSELLERKKSFNVQFTRSFASREKDTSKSSGSENSDDDLNGVLDEEKLINEYGIAPNVSVEELKQLCDRFKKLNNTIKNAKDKEAIKSSTEERSNQMNKLAGKMMKYLDISLKNLTMESLIIGKCMGYEKKLHENFEQIKGALDILELTTEAYSIGIREEMRAVGLDKDIERVVSKLKSGNGFHVVWIVGMMGIGKTTLAKNIYLHDDIVRHFLGRDWVTLTDEKAKQEENGGGDWRNKVRDIWKKEKQLLVLDDFTGTEENKKDWETLKAEFPEGDWNGSRILLTTRDLCVARTVGQPSQLHYLRLRTKEESWRLFIQMVDDFESAADNVKKLAEETVGRCVGLPLQILHYGYLILMSGIDVKDPKLLQWLQHFKIPAQKPWLDYLKNEVPTELKKSLHRQEKENKDCPQHEDKIFGTILKTMEDCPPSERDCPPSECDLIKIFSFFNLFPKDHEIPARRLVTLFDAERLVKCDKNKTHKVLVQHYLKALSGLTLIQAVEMNIDDEVKKCRLPSALREHFFFESVSDKHFVSVSDKHLAHHCHVTGINSSDLKTMNKELISCLSFDPREGYKPGEDVRKFLQEAIASGCFRSLKVLDLEHVFRPQLPNTIGQLNQLKYLGLRWTYLEEIPSSIGNLLNLQTLDVKHTYVRILPKSIWKLQKLRHLYLSQSHQSKFESQPKASSLNNLETLWGLFLDDVSAIKNGLNKLKNLTKLGLTFELELSKQEKVESWVKDLTNLESLRLRSIDEKGDAQNLRVMDLSKLKKLSSLYLFGSFGMRHYLFNKYPPHLSDLTLSASGLVDDPMPILGELSELKSLCFYFGSYKGKEMSLKGFPNLLVLKLWKLESLEELQVEAGAMPKLKELDIRCCNKLTVPTGLKHLNSLQELKLTNMPKDFTTIQEKKWEIWGDIAYPPRITVENW</sequence>
<dbReference type="Pfam" id="PF23559">
    <property type="entry name" value="WHD_DRP"/>
    <property type="match status" value="1"/>
</dbReference>
<evidence type="ECO:0000256" key="1">
    <source>
        <dbReference type="ARBA" id="ARBA00022737"/>
    </source>
</evidence>
<feature type="compositionally biased region" description="Polar residues" evidence="4">
    <location>
        <begin position="402"/>
        <end position="414"/>
    </location>
</feature>
<dbReference type="SUPFAM" id="SSF52540">
    <property type="entry name" value="P-loop containing nucleoside triphosphate hydrolases"/>
    <property type="match status" value="1"/>
</dbReference>
<organism evidence="8 9">
    <name type="scientific">Castanea mollissima</name>
    <name type="common">Chinese chestnut</name>
    <dbReference type="NCBI Taxonomy" id="60419"/>
    <lineage>
        <taxon>Eukaryota</taxon>
        <taxon>Viridiplantae</taxon>
        <taxon>Streptophyta</taxon>
        <taxon>Embryophyta</taxon>
        <taxon>Tracheophyta</taxon>
        <taxon>Spermatophyta</taxon>
        <taxon>Magnoliopsida</taxon>
        <taxon>eudicotyledons</taxon>
        <taxon>Gunneridae</taxon>
        <taxon>Pentapetalae</taxon>
        <taxon>rosids</taxon>
        <taxon>fabids</taxon>
        <taxon>Fagales</taxon>
        <taxon>Fagaceae</taxon>
        <taxon>Castanea</taxon>
    </lineage>
</organism>
<feature type="region of interest" description="Disordered" evidence="4">
    <location>
        <begin position="336"/>
        <end position="449"/>
    </location>
</feature>
<evidence type="ECO:0000313" key="9">
    <source>
        <dbReference type="Proteomes" id="UP000737018"/>
    </source>
</evidence>
<accession>A0A8J4Q8L8</accession>
<evidence type="ECO:0000313" key="8">
    <source>
        <dbReference type="EMBL" id="KAF3948015.1"/>
    </source>
</evidence>
<keyword evidence="9" id="KW-1185">Reference proteome</keyword>
<dbReference type="EMBL" id="JRKL02007186">
    <property type="protein sequence ID" value="KAF3948015.1"/>
    <property type="molecule type" value="Genomic_DNA"/>
</dbReference>
<proteinExistence type="predicted"/>
<dbReference type="InterPro" id="IPR027417">
    <property type="entry name" value="P-loop_NTPase"/>
</dbReference>
<dbReference type="InterPro" id="IPR058922">
    <property type="entry name" value="WHD_DRP"/>
</dbReference>
<dbReference type="PANTHER" id="PTHR23155">
    <property type="entry name" value="DISEASE RESISTANCE PROTEIN RP"/>
    <property type="match status" value="1"/>
</dbReference>
<evidence type="ECO:0000256" key="4">
    <source>
        <dbReference type="SAM" id="MobiDB-lite"/>
    </source>
</evidence>
<dbReference type="Gene3D" id="3.40.50.300">
    <property type="entry name" value="P-loop containing nucleotide triphosphate hydrolases"/>
    <property type="match status" value="1"/>
</dbReference>
<evidence type="ECO:0000259" key="6">
    <source>
        <dbReference type="Pfam" id="PF23559"/>
    </source>
</evidence>
<dbReference type="InterPro" id="IPR032675">
    <property type="entry name" value="LRR_dom_sf"/>
</dbReference>
<dbReference type="PRINTS" id="PR00364">
    <property type="entry name" value="DISEASERSIST"/>
</dbReference>